<name>A0A6G1F8Q8_9ORYZ</name>
<comment type="caution">
    <text evidence="1">The sequence shown here is derived from an EMBL/GenBank/DDBJ whole genome shotgun (WGS) entry which is preliminary data.</text>
</comment>
<gene>
    <name evidence="1" type="ORF">E2562_017040</name>
</gene>
<protein>
    <submittedName>
        <fullName evidence="1">Uncharacterized protein</fullName>
    </submittedName>
</protein>
<reference evidence="1 2" key="1">
    <citation type="submission" date="2019-11" db="EMBL/GenBank/DDBJ databases">
        <title>Whole genome sequence of Oryza granulata.</title>
        <authorList>
            <person name="Li W."/>
        </authorList>
    </citation>
    <scope>NUCLEOTIDE SEQUENCE [LARGE SCALE GENOMIC DNA]</scope>
    <source>
        <strain evidence="2">cv. Menghai</strain>
        <tissue evidence="1">Leaf</tissue>
    </source>
</reference>
<evidence type="ECO:0000313" key="1">
    <source>
        <dbReference type="EMBL" id="KAF0933243.1"/>
    </source>
</evidence>
<dbReference type="EMBL" id="SPHZ02000001">
    <property type="protein sequence ID" value="KAF0933243.1"/>
    <property type="molecule type" value="Genomic_DNA"/>
</dbReference>
<evidence type="ECO:0000313" key="2">
    <source>
        <dbReference type="Proteomes" id="UP000479710"/>
    </source>
</evidence>
<dbReference type="AlphaFoldDB" id="A0A6G1F8Q8"/>
<proteinExistence type="predicted"/>
<keyword evidence="2" id="KW-1185">Reference proteome</keyword>
<sequence>MLNSRLVMNQFLNNLRKESKLRKKKCTETLSVLREKEEELAHLRTKLKLIEDKGTSWRKPRF</sequence>
<accession>A0A6G1F8Q8</accession>
<dbReference type="Proteomes" id="UP000479710">
    <property type="component" value="Unassembled WGS sequence"/>
</dbReference>
<organism evidence="1 2">
    <name type="scientific">Oryza meyeriana var. granulata</name>
    <dbReference type="NCBI Taxonomy" id="110450"/>
    <lineage>
        <taxon>Eukaryota</taxon>
        <taxon>Viridiplantae</taxon>
        <taxon>Streptophyta</taxon>
        <taxon>Embryophyta</taxon>
        <taxon>Tracheophyta</taxon>
        <taxon>Spermatophyta</taxon>
        <taxon>Magnoliopsida</taxon>
        <taxon>Liliopsida</taxon>
        <taxon>Poales</taxon>
        <taxon>Poaceae</taxon>
        <taxon>BOP clade</taxon>
        <taxon>Oryzoideae</taxon>
        <taxon>Oryzeae</taxon>
        <taxon>Oryzinae</taxon>
        <taxon>Oryza</taxon>
        <taxon>Oryza meyeriana</taxon>
    </lineage>
</organism>